<dbReference type="InterPro" id="IPR005543">
    <property type="entry name" value="PASTA_dom"/>
</dbReference>
<dbReference type="RefSeq" id="WP_344451167.1">
    <property type="nucleotide sequence ID" value="NZ_BAAATZ010000012.1"/>
</dbReference>
<dbReference type="Pfam" id="PF03793">
    <property type="entry name" value="PASTA"/>
    <property type="match status" value="2"/>
</dbReference>
<organism evidence="4 5">
    <name type="scientific">Actinocorallia aurantiaca</name>
    <dbReference type="NCBI Taxonomy" id="46204"/>
    <lineage>
        <taxon>Bacteria</taxon>
        <taxon>Bacillati</taxon>
        <taxon>Actinomycetota</taxon>
        <taxon>Actinomycetes</taxon>
        <taxon>Streptosporangiales</taxon>
        <taxon>Thermomonosporaceae</taxon>
        <taxon>Actinocorallia</taxon>
    </lineage>
</organism>
<comment type="caution">
    <text evidence="4">The sequence shown here is derived from an EMBL/GenBank/DDBJ whole genome shotgun (WGS) entry which is preliminary data.</text>
</comment>
<feature type="region of interest" description="Disordered" evidence="1">
    <location>
        <begin position="1"/>
        <end position="30"/>
    </location>
</feature>
<dbReference type="EMBL" id="BAAATZ010000012">
    <property type="protein sequence ID" value="GAA2727063.1"/>
    <property type="molecule type" value="Genomic_DNA"/>
</dbReference>
<evidence type="ECO:0000313" key="5">
    <source>
        <dbReference type="Proteomes" id="UP001501842"/>
    </source>
</evidence>
<keyword evidence="2" id="KW-0812">Transmembrane</keyword>
<reference evidence="5" key="1">
    <citation type="journal article" date="2019" name="Int. J. Syst. Evol. Microbiol.">
        <title>The Global Catalogue of Microorganisms (GCM) 10K type strain sequencing project: providing services to taxonomists for standard genome sequencing and annotation.</title>
        <authorList>
            <consortium name="The Broad Institute Genomics Platform"/>
            <consortium name="The Broad Institute Genome Sequencing Center for Infectious Disease"/>
            <person name="Wu L."/>
            <person name="Ma J."/>
        </authorList>
    </citation>
    <scope>NUCLEOTIDE SEQUENCE [LARGE SCALE GENOMIC DNA]</scope>
    <source>
        <strain evidence="5">JCM 8201</strain>
    </source>
</reference>
<gene>
    <name evidence="4" type="ORF">GCM10010439_31900</name>
</gene>
<feature type="compositionally biased region" description="Polar residues" evidence="1">
    <location>
        <begin position="197"/>
        <end position="206"/>
    </location>
</feature>
<proteinExistence type="predicted"/>
<feature type="domain" description="PASTA" evidence="3">
    <location>
        <begin position="74"/>
        <end position="140"/>
    </location>
</feature>
<dbReference type="Proteomes" id="UP001501842">
    <property type="component" value="Unassembled WGS sequence"/>
</dbReference>
<keyword evidence="5" id="KW-1185">Reference proteome</keyword>
<dbReference type="CDD" id="cd06577">
    <property type="entry name" value="PASTA_pknB"/>
    <property type="match status" value="1"/>
</dbReference>
<feature type="transmembrane region" description="Helical" evidence="2">
    <location>
        <begin position="40"/>
        <end position="63"/>
    </location>
</feature>
<evidence type="ECO:0000256" key="2">
    <source>
        <dbReference type="SAM" id="Phobius"/>
    </source>
</evidence>
<feature type="region of interest" description="Disordered" evidence="1">
    <location>
        <begin position="113"/>
        <end position="132"/>
    </location>
</feature>
<keyword evidence="2" id="KW-1133">Transmembrane helix</keyword>
<feature type="domain" description="PASTA" evidence="3">
    <location>
        <begin position="147"/>
        <end position="206"/>
    </location>
</feature>
<dbReference type="PROSITE" id="PS51178">
    <property type="entry name" value="PASTA"/>
    <property type="match status" value="2"/>
</dbReference>
<evidence type="ECO:0000259" key="3">
    <source>
        <dbReference type="PROSITE" id="PS51178"/>
    </source>
</evidence>
<dbReference type="Gene3D" id="3.30.10.20">
    <property type="match status" value="1"/>
</dbReference>
<dbReference type="SMART" id="SM00740">
    <property type="entry name" value="PASTA"/>
    <property type="match status" value="2"/>
</dbReference>
<keyword evidence="2" id="KW-0472">Membrane</keyword>
<protein>
    <recommendedName>
        <fullName evidence="3">PASTA domain-containing protein</fullName>
    </recommendedName>
</protein>
<sequence>MPAEIEPDSPAPPPREPEAPAEEVPAEEVPEPAAPMSFRAMAVLGGVMSVGVALVLGLTLLVGGGPGEGGTGRSNAAGTVPSVAGRSLPEATSALASRRLAIGSVVRIPSSLPPGQVVRTTPGSGSPAPEGTAVTVYVSSGTGDERSHDKVIVPYLLGVDGLQARQVAHQLGLRLDLPEGGGRISAQRPEPGAEVSRGSSIRVTLG</sequence>
<evidence type="ECO:0000256" key="1">
    <source>
        <dbReference type="SAM" id="MobiDB-lite"/>
    </source>
</evidence>
<accession>A0ABP6GQT9</accession>
<name>A0ABP6GQT9_9ACTN</name>
<feature type="compositionally biased region" description="Acidic residues" evidence="1">
    <location>
        <begin position="19"/>
        <end position="30"/>
    </location>
</feature>
<dbReference type="SUPFAM" id="SSF54184">
    <property type="entry name" value="Penicillin-binding protein 2x (pbp-2x), c-terminal domain"/>
    <property type="match status" value="1"/>
</dbReference>
<evidence type="ECO:0000313" key="4">
    <source>
        <dbReference type="EMBL" id="GAA2727063.1"/>
    </source>
</evidence>
<feature type="region of interest" description="Disordered" evidence="1">
    <location>
        <begin position="178"/>
        <end position="206"/>
    </location>
</feature>